<sequence length="411" mass="43742">MNRWTGGIFLLPLAALNVYVLCAFGAPWPGQWMWTIDSVTGGTVLTAPLTAAFAAWIALGQTRMAELTDSTLRGRLVLLLSAQRAWLWSAALYLTAAVGAALVTLAVPHGGPAPWWAALIGPLVLAVGALLGVLAIRLWQHPMAAVLVGPTVFVFGAFGPHPYAALLRPGPTTGSLAGLVYDPRTWAVQMILLILICLALAFGVLVRTPLSWSGVLLGGVSVTVVIFGATLGSTHHQRFEASGERPDACVGTAPRICLSPSERRALSATATTMRTGIEELREIGVDLPTRYEELLPGYRPPVTAGMIDAVEGDARLRLGTGLRNVATPAACPAWTDPRQAPPDGAFDGRDLIVDWLLVRTGHDPVASEPEARRWLAEADGEAATSWVSATFGQLRSCAFDRISLPWTQPTR</sequence>
<dbReference type="Proteomes" id="UP000267128">
    <property type="component" value="Unassembled WGS sequence"/>
</dbReference>
<comment type="caution">
    <text evidence="2">The sequence shown here is derived from an EMBL/GenBank/DDBJ whole genome shotgun (WGS) entry which is preliminary data.</text>
</comment>
<feature type="transmembrane region" description="Helical" evidence="1">
    <location>
        <begin position="85"/>
        <end position="107"/>
    </location>
</feature>
<dbReference type="AlphaFoldDB" id="A0A3N0CM10"/>
<dbReference type="RefSeq" id="WP_123226907.1">
    <property type="nucleotide sequence ID" value="NZ_RJSE01000005.1"/>
</dbReference>
<keyword evidence="1" id="KW-0472">Membrane</keyword>
<organism evidence="2 3">
    <name type="scientific">Nocardioides marmoriginsengisoli</name>
    <dbReference type="NCBI Taxonomy" id="661483"/>
    <lineage>
        <taxon>Bacteria</taxon>
        <taxon>Bacillati</taxon>
        <taxon>Actinomycetota</taxon>
        <taxon>Actinomycetes</taxon>
        <taxon>Propionibacteriales</taxon>
        <taxon>Nocardioidaceae</taxon>
        <taxon>Nocardioides</taxon>
    </lineage>
</organism>
<feature type="transmembrane region" description="Helical" evidence="1">
    <location>
        <begin position="113"/>
        <end position="136"/>
    </location>
</feature>
<feature type="transmembrane region" description="Helical" evidence="1">
    <location>
        <begin position="186"/>
        <end position="206"/>
    </location>
</feature>
<feature type="transmembrane region" description="Helical" evidence="1">
    <location>
        <begin position="41"/>
        <end position="59"/>
    </location>
</feature>
<protein>
    <submittedName>
        <fullName evidence="2">Uncharacterized protein</fullName>
    </submittedName>
</protein>
<accession>A0A3N0CM10</accession>
<name>A0A3N0CM10_9ACTN</name>
<evidence type="ECO:0000256" key="1">
    <source>
        <dbReference type="SAM" id="Phobius"/>
    </source>
</evidence>
<feature type="transmembrane region" description="Helical" evidence="1">
    <location>
        <begin position="213"/>
        <end position="232"/>
    </location>
</feature>
<evidence type="ECO:0000313" key="2">
    <source>
        <dbReference type="EMBL" id="RNL64331.1"/>
    </source>
</evidence>
<dbReference type="OrthoDB" id="3827880at2"/>
<keyword evidence="3" id="KW-1185">Reference proteome</keyword>
<evidence type="ECO:0000313" key="3">
    <source>
        <dbReference type="Proteomes" id="UP000267128"/>
    </source>
</evidence>
<proteinExistence type="predicted"/>
<keyword evidence="1" id="KW-0812">Transmembrane</keyword>
<reference evidence="2 3" key="1">
    <citation type="submission" date="2018-11" db="EMBL/GenBank/DDBJ databases">
        <authorList>
            <person name="Li F."/>
        </authorList>
    </citation>
    <scope>NUCLEOTIDE SEQUENCE [LARGE SCALE GENOMIC DNA]</scope>
    <source>
        <strain evidence="2 3">Gsoil 097</strain>
    </source>
</reference>
<keyword evidence="1" id="KW-1133">Transmembrane helix</keyword>
<dbReference type="EMBL" id="RJSE01000005">
    <property type="protein sequence ID" value="RNL64331.1"/>
    <property type="molecule type" value="Genomic_DNA"/>
</dbReference>
<gene>
    <name evidence="2" type="ORF">EFK50_07330</name>
</gene>
<feature type="transmembrane region" description="Helical" evidence="1">
    <location>
        <begin position="143"/>
        <end position="166"/>
    </location>
</feature>